<reference evidence="2 3" key="1">
    <citation type="submission" date="2024-02" db="EMBL/GenBank/DDBJ databases">
        <title>Deinococcus carri NBRC 110142.</title>
        <authorList>
            <person name="Ichikawa N."/>
            <person name="Katano-Makiyama Y."/>
            <person name="Hidaka K."/>
        </authorList>
    </citation>
    <scope>NUCLEOTIDE SEQUENCE [LARGE SCALE GENOMIC DNA]</scope>
    <source>
        <strain evidence="2 3">NBRC 110142</strain>
    </source>
</reference>
<gene>
    <name evidence="2" type="ORF">Dcar01_03750</name>
</gene>
<accession>A0ABP9WD66</accession>
<dbReference type="EMBL" id="BAABRP010000030">
    <property type="protein sequence ID" value="GAA5514986.1"/>
    <property type="molecule type" value="Genomic_DNA"/>
</dbReference>
<sequence length="153" mass="15762">MRRSAGVLLAAVLGPGLLAACAPTTTAVTTRLAAEASLRGRLLTVTVLNAGPHDLLLEDDCPRPFSVGFTVLPVSSGVAGSSVGQPCVALALPPRLWRVGERVSSAMVVDLPAGTHTLQAWARPKVRLTSQGRPVGEVKVLNVVTSALTVTLP</sequence>
<evidence type="ECO:0000313" key="2">
    <source>
        <dbReference type="EMBL" id="GAA5514986.1"/>
    </source>
</evidence>
<feature type="signal peptide" evidence="1">
    <location>
        <begin position="1"/>
        <end position="19"/>
    </location>
</feature>
<dbReference type="RefSeq" id="WP_345468324.1">
    <property type="nucleotide sequence ID" value="NZ_BAABRP010000030.1"/>
</dbReference>
<dbReference type="PROSITE" id="PS51257">
    <property type="entry name" value="PROKAR_LIPOPROTEIN"/>
    <property type="match status" value="1"/>
</dbReference>
<dbReference type="Proteomes" id="UP001401887">
    <property type="component" value="Unassembled WGS sequence"/>
</dbReference>
<organism evidence="2 3">
    <name type="scientific">Deinococcus carri</name>
    <dbReference type="NCBI Taxonomy" id="1211323"/>
    <lineage>
        <taxon>Bacteria</taxon>
        <taxon>Thermotogati</taxon>
        <taxon>Deinococcota</taxon>
        <taxon>Deinococci</taxon>
        <taxon>Deinococcales</taxon>
        <taxon>Deinococcaceae</taxon>
        <taxon>Deinococcus</taxon>
    </lineage>
</organism>
<evidence type="ECO:0000256" key="1">
    <source>
        <dbReference type="SAM" id="SignalP"/>
    </source>
</evidence>
<proteinExistence type="predicted"/>
<protein>
    <recommendedName>
        <fullName evidence="4">Lipoprotein</fullName>
    </recommendedName>
</protein>
<keyword evidence="1" id="KW-0732">Signal</keyword>
<comment type="caution">
    <text evidence="2">The sequence shown here is derived from an EMBL/GenBank/DDBJ whole genome shotgun (WGS) entry which is preliminary data.</text>
</comment>
<evidence type="ECO:0008006" key="4">
    <source>
        <dbReference type="Google" id="ProtNLM"/>
    </source>
</evidence>
<evidence type="ECO:0000313" key="3">
    <source>
        <dbReference type="Proteomes" id="UP001401887"/>
    </source>
</evidence>
<feature type="chain" id="PRO_5045982713" description="Lipoprotein" evidence="1">
    <location>
        <begin position="20"/>
        <end position="153"/>
    </location>
</feature>
<keyword evidence="3" id="KW-1185">Reference proteome</keyword>
<name>A0ABP9WD66_9DEIO</name>